<comment type="caution">
    <text evidence="3">The sequence shown here is derived from an EMBL/GenBank/DDBJ whole genome shotgun (WGS) entry which is preliminary data.</text>
</comment>
<protein>
    <recommendedName>
        <fullName evidence="2">Myb-like domain-containing protein</fullName>
    </recommendedName>
</protein>
<dbReference type="OrthoDB" id="6137837at2759"/>
<organism evidence="3 4">
    <name type="scientific">Mytilus galloprovincialis</name>
    <name type="common">Mediterranean mussel</name>
    <dbReference type="NCBI Taxonomy" id="29158"/>
    <lineage>
        <taxon>Eukaryota</taxon>
        <taxon>Metazoa</taxon>
        <taxon>Spiralia</taxon>
        <taxon>Lophotrochozoa</taxon>
        <taxon>Mollusca</taxon>
        <taxon>Bivalvia</taxon>
        <taxon>Autobranchia</taxon>
        <taxon>Pteriomorphia</taxon>
        <taxon>Mytilida</taxon>
        <taxon>Mytiloidea</taxon>
        <taxon>Mytilidae</taxon>
        <taxon>Mytilinae</taxon>
        <taxon>Mytilus</taxon>
    </lineage>
</organism>
<evidence type="ECO:0000313" key="4">
    <source>
        <dbReference type="Proteomes" id="UP000596742"/>
    </source>
</evidence>
<dbReference type="PROSITE" id="PS50090">
    <property type="entry name" value="MYB_LIKE"/>
    <property type="match status" value="1"/>
</dbReference>
<dbReference type="AlphaFoldDB" id="A0A8B6HR18"/>
<feature type="region of interest" description="Disordered" evidence="1">
    <location>
        <begin position="237"/>
        <end position="258"/>
    </location>
</feature>
<dbReference type="Pfam" id="PF20231">
    <property type="entry name" value="DUF6589"/>
    <property type="match status" value="1"/>
</dbReference>
<keyword evidence="4" id="KW-1185">Reference proteome</keyword>
<evidence type="ECO:0000256" key="1">
    <source>
        <dbReference type="SAM" id="MobiDB-lite"/>
    </source>
</evidence>
<evidence type="ECO:0000259" key="2">
    <source>
        <dbReference type="PROSITE" id="PS50090"/>
    </source>
</evidence>
<gene>
    <name evidence="3" type="ORF">MGAL_10B049235</name>
</gene>
<name>A0A8B6HR18_MYTGA</name>
<reference evidence="3" key="1">
    <citation type="submission" date="2018-11" db="EMBL/GenBank/DDBJ databases">
        <authorList>
            <person name="Alioto T."/>
            <person name="Alioto T."/>
        </authorList>
    </citation>
    <scope>NUCLEOTIDE SEQUENCE</scope>
</reference>
<dbReference type="Proteomes" id="UP000596742">
    <property type="component" value="Unassembled WGS sequence"/>
</dbReference>
<dbReference type="InterPro" id="IPR046496">
    <property type="entry name" value="DUF6589"/>
</dbReference>
<sequence length="625" mass="71835">MDRKSAFGSPPQDFPQKRLRDTCDAQEQEDSNIPLKKQKQTVSVKVKWTDEETKYLKDILDQYHNTTPEWKKVSSLLSDVFPNQRAAKSCQTHAARMKLLDHVDVHIKPGKSEAGCQTEMTFGPEQKVYFMVEESFQPDIPDTHYKSDFLRQALLKDDSVDRQPIDIPVQNVIDSQANDEIIHSYDVDDRTLGNSMDNNFEENRQLEREMLLVEIPMTPAGDNIPHVPVLKPKVTDEHNYNKNGQENTAKKQSHVGAPKKRLQKFLPIVERLTVKPTTLSFLTPKECLNLLSVIKTVLMEKDFKALETVKFEDVLIEFQEKFPELLDMIVAIMLPKDETSIANVVPRLAMIYGIIMQTRHHELSRMQRVVSMCLADNICDQSVYDRLNRIGVSTSYTVALSTINQLGKRYPDLLINAMKEGKYIRLVGDNVNFSVGTSHETKTNHKHMVHMFTSTALISDHHYLSKPKEPEIDLNQLSFEHILLQPQEYIIMRNDIINIVIDLVVQFLPQLSFLKPNNSDKISTPCQKTVTVPLPCLPYNEQYLQDDVKILTWYQNLFQQVITGSNADPNTKFQIGGDQLTRERLTQAMLLRYGNINPNDEFKNVGRCVAEFFHLGMNYLEKVSE</sequence>
<proteinExistence type="predicted"/>
<dbReference type="InterPro" id="IPR001005">
    <property type="entry name" value="SANT/Myb"/>
</dbReference>
<feature type="domain" description="Myb-like" evidence="2">
    <location>
        <begin position="45"/>
        <end position="98"/>
    </location>
</feature>
<dbReference type="EMBL" id="UYJE01010378">
    <property type="protein sequence ID" value="VDI82651.1"/>
    <property type="molecule type" value="Genomic_DNA"/>
</dbReference>
<feature type="region of interest" description="Disordered" evidence="1">
    <location>
        <begin position="1"/>
        <end position="36"/>
    </location>
</feature>
<evidence type="ECO:0000313" key="3">
    <source>
        <dbReference type="EMBL" id="VDI82651.1"/>
    </source>
</evidence>
<accession>A0A8B6HR18</accession>